<feature type="region of interest" description="Disordered" evidence="1">
    <location>
        <begin position="369"/>
        <end position="404"/>
    </location>
</feature>
<dbReference type="InterPro" id="IPR041489">
    <property type="entry name" value="PDZ_6"/>
</dbReference>
<dbReference type="GO" id="GO:0006508">
    <property type="term" value="P:proteolysis"/>
    <property type="evidence" value="ECO:0007669"/>
    <property type="project" value="UniProtKB-KW"/>
</dbReference>
<dbReference type="GO" id="GO:0007165">
    <property type="term" value="P:signal transduction"/>
    <property type="evidence" value="ECO:0007669"/>
    <property type="project" value="TreeGrafter"/>
</dbReference>
<keyword evidence="4" id="KW-0378">Hydrolase</keyword>
<dbReference type="Gene3D" id="3.30.750.44">
    <property type="match status" value="1"/>
</dbReference>
<evidence type="ECO:0000259" key="3">
    <source>
        <dbReference type="PROSITE" id="PS50106"/>
    </source>
</evidence>
<dbReference type="OrthoDB" id="127841at2"/>
<dbReference type="GO" id="GO:0030288">
    <property type="term" value="C:outer membrane-bounded periplasmic space"/>
    <property type="evidence" value="ECO:0007669"/>
    <property type="project" value="TreeGrafter"/>
</dbReference>
<dbReference type="CDD" id="cd06782">
    <property type="entry name" value="cpPDZ_CPP-like"/>
    <property type="match status" value="1"/>
</dbReference>
<sequence length="422" mass="44805">MPKSLKISTLAVSAVLLLTMFLGANARRVRAAGQPQEGAYRQMQVYSEVLRHIQGDYVVDPNMGKVTDAALRGLLESLDSDSSYLTPEEYKAYKTRGEKPKAQIGLNVAKRFGYATVVSVVPGGPADKANLNDGDMIESIGDKSTRDLSLASVQMMLEGEKGTTVNLSVIRPRKSVPEKLTITRAEVTPSATGEVFYESGSILYIKPVTLDKEHVQQVESKLKNMGKTNTKKILLDLRDVSTGDNVEALRMANLFIKTGTLAMLEGQKVSKQTFTADAGKSVNATAPMVTLVNHGTAGAAELVAGALLDSKRSELVGEKTFGDGSQQRTFELPDGAALILSVAKYETPSGKKFQDDGLTPPVAVASAAEVATADEDDEDTGDGAASTATVNSSKPAVPVAKPSAQIDEQLNKALDLLKAKAT</sequence>
<dbReference type="InterPro" id="IPR001478">
    <property type="entry name" value="PDZ"/>
</dbReference>
<evidence type="ECO:0000256" key="2">
    <source>
        <dbReference type="SAM" id="SignalP"/>
    </source>
</evidence>
<feature type="compositionally biased region" description="Acidic residues" evidence="1">
    <location>
        <begin position="372"/>
        <end position="381"/>
    </location>
</feature>
<keyword evidence="2" id="KW-0732">Signal</keyword>
<dbReference type="RefSeq" id="WP_074654618.1">
    <property type="nucleotide sequence ID" value="NZ_FNSD01000001.1"/>
</dbReference>
<dbReference type="GO" id="GO:0008236">
    <property type="term" value="F:serine-type peptidase activity"/>
    <property type="evidence" value="ECO:0007669"/>
    <property type="project" value="InterPro"/>
</dbReference>
<reference evidence="4 5" key="1">
    <citation type="submission" date="2016-10" db="EMBL/GenBank/DDBJ databases">
        <authorList>
            <person name="de Groot N.N."/>
        </authorList>
    </citation>
    <scope>NUCLEOTIDE SEQUENCE [LARGE SCALE GENOMIC DNA]</scope>
    <source>
        <strain evidence="4 5">AB35.6</strain>
    </source>
</reference>
<keyword evidence="4" id="KW-0645">Protease</keyword>
<feature type="domain" description="PDZ" evidence="3">
    <location>
        <begin position="89"/>
        <end position="158"/>
    </location>
</feature>
<gene>
    <name evidence="4" type="ORF">SAMN05443244_2830</name>
</gene>
<dbReference type="Pfam" id="PF03572">
    <property type="entry name" value="Peptidase_S41"/>
    <property type="match status" value="1"/>
</dbReference>
<organism evidence="4 5">
    <name type="scientific">Terriglobus roseus</name>
    <dbReference type="NCBI Taxonomy" id="392734"/>
    <lineage>
        <taxon>Bacteria</taxon>
        <taxon>Pseudomonadati</taxon>
        <taxon>Acidobacteriota</taxon>
        <taxon>Terriglobia</taxon>
        <taxon>Terriglobales</taxon>
        <taxon>Acidobacteriaceae</taxon>
        <taxon>Terriglobus</taxon>
    </lineage>
</organism>
<dbReference type="Gene3D" id="2.30.42.10">
    <property type="match status" value="1"/>
</dbReference>
<feature type="chain" id="PRO_5010241919" evidence="2">
    <location>
        <begin position="27"/>
        <end position="422"/>
    </location>
</feature>
<dbReference type="SMART" id="SM00245">
    <property type="entry name" value="TSPc"/>
    <property type="match status" value="1"/>
</dbReference>
<protein>
    <submittedName>
        <fullName evidence="4">Carboxyl-terminal processing protease</fullName>
    </submittedName>
</protein>
<dbReference type="Pfam" id="PF17820">
    <property type="entry name" value="PDZ_6"/>
    <property type="match status" value="1"/>
</dbReference>
<dbReference type="InterPro" id="IPR005151">
    <property type="entry name" value="Tail-specific_protease"/>
</dbReference>
<feature type="signal peptide" evidence="2">
    <location>
        <begin position="1"/>
        <end position="26"/>
    </location>
</feature>
<dbReference type="PANTHER" id="PTHR32060:SF22">
    <property type="entry name" value="CARBOXYL-TERMINAL-PROCESSING PEPTIDASE 3, CHLOROPLASTIC"/>
    <property type="match status" value="1"/>
</dbReference>
<evidence type="ECO:0000313" key="4">
    <source>
        <dbReference type="EMBL" id="SEC17246.1"/>
    </source>
</evidence>
<accession>A0A1H4QC77</accession>
<dbReference type="SUPFAM" id="SSF50156">
    <property type="entry name" value="PDZ domain-like"/>
    <property type="match status" value="1"/>
</dbReference>
<dbReference type="Proteomes" id="UP000182409">
    <property type="component" value="Unassembled WGS sequence"/>
</dbReference>
<dbReference type="Gene3D" id="3.90.226.10">
    <property type="entry name" value="2-enoyl-CoA Hydratase, Chain A, domain 1"/>
    <property type="match status" value="1"/>
</dbReference>
<dbReference type="InterPro" id="IPR036034">
    <property type="entry name" value="PDZ_sf"/>
</dbReference>
<dbReference type="SMART" id="SM00228">
    <property type="entry name" value="PDZ"/>
    <property type="match status" value="1"/>
</dbReference>
<dbReference type="InterPro" id="IPR029045">
    <property type="entry name" value="ClpP/crotonase-like_dom_sf"/>
</dbReference>
<evidence type="ECO:0000313" key="5">
    <source>
        <dbReference type="Proteomes" id="UP000182409"/>
    </source>
</evidence>
<dbReference type="PROSITE" id="PS50106">
    <property type="entry name" value="PDZ"/>
    <property type="match status" value="1"/>
</dbReference>
<name>A0A1H4QC77_9BACT</name>
<dbReference type="GO" id="GO:0004175">
    <property type="term" value="F:endopeptidase activity"/>
    <property type="evidence" value="ECO:0007669"/>
    <property type="project" value="TreeGrafter"/>
</dbReference>
<dbReference type="PANTHER" id="PTHR32060">
    <property type="entry name" value="TAIL-SPECIFIC PROTEASE"/>
    <property type="match status" value="1"/>
</dbReference>
<evidence type="ECO:0000256" key="1">
    <source>
        <dbReference type="SAM" id="MobiDB-lite"/>
    </source>
</evidence>
<proteinExistence type="predicted"/>
<dbReference type="AlphaFoldDB" id="A0A1H4QC77"/>
<dbReference type="SUPFAM" id="SSF52096">
    <property type="entry name" value="ClpP/crotonase"/>
    <property type="match status" value="1"/>
</dbReference>
<dbReference type="EMBL" id="FNSD01000001">
    <property type="protein sequence ID" value="SEC17246.1"/>
    <property type="molecule type" value="Genomic_DNA"/>
</dbReference>